<gene>
    <name evidence="3" type="ORF">FIBSPDRAFT_856698</name>
    <name evidence="2" type="ORF">FIBSPDRAFT_878030</name>
</gene>
<organism evidence="3 4">
    <name type="scientific">Athelia psychrophila</name>
    <dbReference type="NCBI Taxonomy" id="1759441"/>
    <lineage>
        <taxon>Eukaryota</taxon>
        <taxon>Fungi</taxon>
        <taxon>Dikarya</taxon>
        <taxon>Basidiomycota</taxon>
        <taxon>Agaricomycotina</taxon>
        <taxon>Agaricomycetes</taxon>
        <taxon>Agaricomycetidae</taxon>
        <taxon>Atheliales</taxon>
        <taxon>Atheliaceae</taxon>
        <taxon>Athelia</taxon>
    </lineage>
</organism>
<keyword evidence="4" id="KW-1185">Reference proteome</keyword>
<evidence type="ECO:0000313" key="3">
    <source>
        <dbReference type="EMBL" id="KZP24512.1"/>
    </source>
</evidence>
<feature type="region of interest" description="Disordered" evidence="1">
    <location>
        <begin position="30"/>
        <end position="86"/>
    </location>
</feature>
<feature type="compositionally biased region" description="Polar residues" evidence="1">
    <location>
        <begin position="58"/>
        <end position="71"/>
    </location>
</feature>
<feature type="compositionally biased region" description="Low complexity" evidence="1">
    <location>
        <begin position="44"/>
        <end position="54"/>
    </location>
</feature>
<dbReference type="Proteomes" id="UP000076532">
    <property type="component" value="Unassembled WGS sequence"/>
</dbReference>
<accession>A0A166N0A2</accession>
<dbReference type="EMBL" id="KV417525">
    <property type="protein sequence ID" value="KZP24512.1"/>
    <property type="molecule type" value="Genomic_DNA"/>
</dbReference>
<dbReference type="EMBL" id="KV417878">
    <property type="protein sequence ID" value="KZP04911.1"/>
    <property type="molecule type" value="Genomic_DNA"/>
</dbReference>
<reference evidence="3 4" key="1">
    <citation type="journal article" date="2016" name="Mol. Biol. Evol.">
        <title>Comparative Genomics of Early-Diverging Mushroom-Forming Fungi Provides Insights into the Origins of Lignocellulose Decay Capabilities.</title>
        <authorList>
            <person name="Nagy L.G."/>
            <person name="Riley R."/>
            <person name="Tritt A."/>
            <person name="Adam C."/>
            <person name="Daum C."/>
            <person name="Floudas D."/>
            <person name="Sun H."/>
            <person name="Yadav J.S."/>
            <person name="Pangilinan J."/>
            <person name="Larsson K.H."/>
            <person name="Matsuura K."/>
            <person name="Barry K."/>
            <person name="Labutti K."/>
            <person name="Kuo R."/>
            <person name="Ohm R.A."/>
            <person name="Bhattacharya S.S."/>
            <person name="Shirouzu T."/>
            <person name="Yoshinaga Y."/>
            <person name="Martin F.M."/>
            <person name="Grigoriev I.V."/>
            <person name="Hibbett D.S."/>
        </authorList>
    </citation>
    <scope>NUCLEOTIDE SEQUENCE [LARGE SCALE GENOMIC DNA]</scope>
    <source>
        <strain evidence="3 4">CBS 109695</strain>
    </source>
</reference>
<dbReference type="AlphaFoldDB" id="A0A166N0A2"/>
<evidence type="ECO:0000256" key="1">
    <source>
        <dbReference type="SAM" id="MobiDB-lite"/>
    </source>
</evidence>
<sequence>MYYFSYSDAIIIARTRCDALNCKAWQDRWQGPGQLPQEQSGLATGTSSSRGQRQSRTKPATSAHSADSLSTGDPILTGCLSDEHQF</sequence>
<name>A0A166N0A2_9AGAM</name>
<protein>
    <submittedName>
        <fullName evidence="3">Uncharacterized protein</fullName>
    </submittedName>
</protein>
<proteinExistence type="predicted"/>
<evidence type="ECO:0000313" key="4">
    <source>
        <dbReference type="Proteomes" id="UP000076532"/>
    </source>
</evidence>
<evidence type="ECO:0000313" key="2">
    <source>
        <dbReference type="EMBL" id="KZP04911.1"/>
    </source>
</evidence>